<dbReference type="Gene3D" id="3.30.300.30">
    <property type="match status" value="1"/>
</dbReference>
<comment type="caution">
    <text evidence="4">The sequence shown here is derived from an EMBL/GenBank/DDBJ whole genome shotgun (WGS) entry which is preliminary data.</text>
</comment>
<organism evidence="4 5">
    <name type="scientific">Actinoallomurus acaciae</name>
    <dbReference type="NCBI Taxonomy" id="502577"/>
    <lineage>
        <taxon>Bacteria</taxon>
        <taxon>Bacillati</taxon>
        <taxon>Actinomycetota</taxon>
        <taxon>Actinomycetes</taxon>
        <taxon>Streptosporangiales</taxon>
        <taxon>Thermomonosporaceae</taxon>
        <taxon>Actinoallomurus</taxon>
    </lineage>
</organism>
<dbReference type="EMBL" id="JBHLZP010000128">
    <property type="protein sequence ID" value="MFB9834245.1"/>
    <property type="molecule type" value="Genomic_DNA"/>
</dbReference>
<evidence type="ECO:0000256" key="1">
    <source>
        <dbReference type="SAM" id="MobiDB-lite"/>
    </source>
</evidence>
<dbReference type="Gene3D" id="3.40.50.980">
    <property type="match status" value="2"/>
</dbReference>
<evidence type="ECO:0000259" key="3">
    <source>
        <dbReference type="Pfam" id="PF13193"/>
    </source>
</evidence>
<proteinExistence type="predicted"/>
<dbReference type="InterPro" id="IPR045851">
    <property type="entry name" value="AMP-bd_C_sf"/>
</dbReference>
<feature type="domain" description="AMP-dependent synthetase/ligase" evidence="2">
    <location>
        <begin position="4"/>
        <end position="362"/>
    </location>
</feature>
<evidence type="ECO:0000313" key="4">
    <source>
        <dbReference type="EMBL" id="MFB9834245.1"/>
    </source>
</evidence>
<dbReference type="InterPro" id="IPR050237">
    <property type="entry name" value="ATP-dep_AMP-bd_enzyme"/>
</dbReference>
<dbReference type="Proteomes" id="UP001589627">
    <property type="component" value="Unassembled WGS sequence"/>
</dbReference>
<keyword evidence="5" id="KW-1185">Reference proteome</keyword>
<evidence type="ECO:0000313" key="5">
    <source>
        <dbReference type="Proteomes" id="UP001589627"/>
    </source>
</evidence>
<dbReference type="PANTHER" id="PTHR43767:SF1">
    <property type="entry name" value="NONRIBOSOMAL PEPTIDE SYNTHASE PES1 (EUROFUNG)-RELATED"/>
    <property type="match status" value="1"/>
</dbReference>
<feature type="compositionally biased region" description="Low complexity" evidence="1">
    <location>
        <begin position="497"/>
        <end position="511"/>
    </location>
</feature>
<gene>
    <name evidence="4" type="ORF">ACFFNX_18840</name>
</gene>
<name>A0ABV5YGR9_9ACTN</name>
<protein>
    <submittedName>
        <fullName evidence="4">(2,3-dihydroxybenzoyl)adenylate synthase</fullName>
    </submittedName>
</protein>
<dbReference type="SUPFAM" id="SSF56801">
    <property type="entry name" value="Acetyl-CoA synthetase-like"/>
    <property type="match status" value="1"/>
</dbReference>
<dbReference type="Pfam" id="PF00501">
    <property type="entry name" value="AMP-binding"/>
    <property type="match status" value="1"/>
</dbReference>
<dbReference type="PROSITE" id="PS00455">
    <property type="entry name" value="AMP_BINDING"/>
    <property type="match status" value="1"/>
</dbReference>
<dbReference type="PANTHER" id="PTHR43767">
    <property type="entry name" value="LONG-CHAIN-FATTY-ACID--COA LIGASE"/>
    <property type="match status" value="1"/>
</dbReference>
<reference evidence="4 5" key="1">
    <citation type="submission" date="2024-09" db="EMBL/GenBank/DDBJ databases">
        <authorList>
            <person name="Sun Q."/>
            <person name="Mori K."/>
        </authorList>
    </citation>
    <scope>NUCLEOTIDE SEQUENCE [LARGE SCALE GENOMIC DNA]</scope>
    <source>
        <strain evidence="4 5">TBRC 0563</strain>
    </source>
</reference>
<dbReference type="Gene3D" id="2.30.38.10">
    <property type="entry name" value="Luciferase, Domain 3"/>
    <property type="match status" value="1"/>
</dbReference>
<dbReference type="InterPro" id="IPR020845">
    <property type="entry name" value="AMP-binding_CS"/>
</dbReference>
<feature type="non-terminal residue" evidence="4">
    <location>
        <position position="1"/>
    </location>
</feature>
<dbReference type="InterPro" id="IPR025110">
    <property type="entry name" value="AMP-bd_C"/>
</dbReference>
<feature type="region of interest" description="Disordered" evidence="1">
    <location>
        <begin position="497"/>
        <end position="519"/>
    </location>
</feature>
<evidence type="ECO:0000259" key="2">
    <source>
        <dbReference type="Pfam" id="PF00501"/>
    </source>
</evidence>
<dbReference type="RefSeq" id="WP_378203485.1">
    <property type="nucleotide sequence ID" value="NZ_JBHLZP010000128.1"/>
</dbReference>
<dbReference type="Pfam" id="PF13193">
    <property type="entry name" value="AMP-binding_C"/>
    <property type="match status" value="1"/>
</dbReference>
<accession>A0ABV5YGR9</accession>
<feature type="domain" description="AMP-binding enzyme C-terminal" evidence="3">
    <location>
        <begin position="412"/>
        <end position="489"/>
    </location>
</feature>
<dbReference type="InterPro" id="IPR000873">
    <property type="entry name" value="AMP-dep_synth/lig_dom"/>
</dbReference>
<sequence>AAQGPHTALVGGSVRLTYAALDARADRLARGLLRLGVARGERVVVHLPNIVEFVVTTYALLRIGALPVYALPAHRETEIAYLCAFAEVVAYAAPDRHLGFDHRELARTVAARPCVRLRHVLIAGEAEEFTALADVEAAGTGDGPLPYVPADDVALFLLSGGTTGRPKLIPRTHDDYAYNARAAARVCGFGPGAVYLAALPAAHNFALACPGVLGTLAVGGTVVLASDPSPAEALPLIAEEGVTATALVPSLARLWMDAVTWLPEDLSSLRLLQVGGARLDPPTAARVRPVFGCALQQVFGMAEGLVNLTRLDDPDDLVFTTQGRPMSPGDEIRIVDEDGREVPPGAVGQLLTRGPYTLRGYYRAPEHNARSFVDGWYRTGDLVRALPSGHLVVEGRATDVVNRAGDKVPVEEVEEHLAAHPAVREAAVVGEPDSTLGERTRAYVVGVPGVERPGLRELADFLRGRGLAAFKVPDRLCFVPALPLTAIGKVDRRALAEGTASTAGSAPAGEAVTPGRPRG</sequence>